<organism evidence="2">
    <name type="scientific">uncultured Thermomicrobiales bacterium</name>
    <dbReference type="NCBI Taxonomy" id="1645740"/>
    <lineage>
        <taxon>Bacteria</taxon>
        <taxon>Pseudomonadati</taxon>
        <taxon>Thermomicrobiota</taxon>
        <taxon>Thermomicrobia</taxon>
        <taxon>Thermomicrobiales</taxon>
        <taxon>environmental samples</taxon>
    </lineage>
</organism>
<sequence length="431" mass="44864">MSEHAAPVVVIGAGFAGLCCARELHRAGVPVLVLEAERQVGGRVRTDRDDEGFLIDHGFQVMLSAYPALRRHVDLDALGATPFDSGAMIWSGRRRIPLAHPLFHPGAIVRDLTSTIFPAADKLRLGAWALSVSRQTQLSAANVANEEPVDRSALVALRDRGFSDAFIDRFARPFWGGILLDRSLSASAGVLEFTLRMFISGSGVLPREGLGAVPAAIAGDLPDGAIRTGARVAALQWDAGAVTGVELAGGERIAAPAVVVATDPPAAAALTGIGTIPTDPVGCVTVFLSGQTDPGVGKRLVLDGTGTRSVNHIAPLSTVQPTYAPAGSHLIAAVTLGAEALAASDDDLSRRALADVSLMLGQPNTWSVRRIVRVPFALYRQDPGLHRRLPDAATGTRGLFLASDATVDASVNGALLSGESAARAVQAARYA</sequence>
<gene>
    <name evidence="2" type="ORF">AVDCRST_MAG87-3462</name>
</gene>
<feature type="domain" description="Amine oxidase" evidence="1">
    <location>
        <begin position="15"/>
        <end position="425"/>
    </location>
</feature>
<evidence type="ECO:0000259" key="1">
    <source>
        <dbReference type="Pfam" id="PF01593"/>
    </source>
</evidence>
<dbReference type="PANTHER" id="PTHR42841">
    <property type="entry name" value="AMINE OXIDASE"/>
    <property type="match status" value="1"/>
</dbReference>
<evidence type="ECO:0000313" key="2">
    <source>
        <dbReference type="EMBL" id="CAA9581841.1"/>
    </source>
</evidence>
<dbReference type="Gene3D" id="3.90.660.20">
    <property type="entry name" value="Protoporphyrinogen oxidase, mitochondrial, domain 2"/>
    <property type="match status" value="1"/>
</dbReference>
<dbReference type="Pfam" id="PF01593">
    <property type="entry name" value="Amino_oxidase"/>
    <property type="match status" value="1"/>
</dbReference>
<reference evidence="2" key="1">
    <citation type="submission" date="2020-02" db="EMBL/GenBank/DDBJ databases">
        <authorList>
            <person name="Meier V. D."/>
        </authorList>
    </citation>
    <scope>NUCLEOTIDE SEQUENCE</scope>
    <source>
        <strain evidence="2">AVDCRST_MAG87</strain>
    </source>
</reference>
<dbReference type="AlphaFoldDB" id="A0A6J4VLH7"/>
<dbReference type="SUPFAM" id="SSF51905">
    <property type="entry name" value="FAD/NAD(P)-binding domain"/>
    <property type="match status" value="1"/>
</dbReference>
<dbReference type="Gene3D" id="1.10.3110.10">
    <property type="entry name" value="protoporphyrinogen ix oxidase, domain 3"/>
    <property type="match status" value="1"/>
</dbReference>
<dbReference type="InterPro" id="IPR002937">
    <property type="entry name" value="Amino_oxidase"/>
</dbReference>
<dbReference type="EMBL" id="CADCWJ010000759">
    <property type="protein sequence ID" value="CAA9581841.1"/>
    <property type="molecule type" value="Genomic_DNA"/>
</dbReference>
<protein>
    <recommendedName>
        <fullName evidence="1">Amine oxidase domain-containing protein</fullName>
    </recommendedName>
</protein>
<dbReference type="InterPro" id="IPR036188">
    <property type="entry name" value="FAD/NAD-bd_sf"/>
</dbReference>
<dbReference type="GO" id="GO:0016491">
    <property type="term" value="F:oxidoreductase activity"/>
    <property type="evidence" value="ECO:0007669"/>
    <property type="project" value="InterPro"/>
</dbReference>
<dbReference type="Gene3D" id="3.50.50.60">
    <property type="entry name" value="FAD/NAD(P)-binding domain"/>
    <property type="match status" value="1"/>
</dbReference>
<accession>A0A6J4VLH7</accession>
<name>A0A6J4VLH7_9BACT</name>
<proteinExistence type="predicted"/>